<comment type="caution">
    <text evidence="9">The sequence shown here is derived from an EMBL/GenBank/DDBJ whole genome shotgun (WGS) entry which is preliminary data.</text>
</comment>
<sequence length="94" mass="11097">MQTLENPEIIELKNKLEQLDVQKNELVKKKQEIEKQTSPTYLKSLLQQQNKQINQNCSELISKLMSNEITFEEFSTKFIELRTNSHLNIMLMGK</sequence>
<evidence type="ECO:0000256" key="5">
    <source>
        <dbReference type="ARBA" id="ARBA00022927"/>
    </source>
</evidence>
<dbReference type="Gene3D" id="1.10.287.660">
    <property type="entry name" value="Helix hairpin bin"/>
    <property type="match status" value="1"/>
</dbReference>
<proteinExistence type="inferred from homology"/>
<evidence type="ECO:0000256" key="2">
    <source>
        <dbReference type="ARBA" id="ARBA00007617"/>
    </source>
</evidence>
<dbReference type="InterPro" id="IPR009851">
    <property type="entry name" value="Mod_r"/>
</dbReference>
<accession>A0ABQ0DWL2</accession>
<dbReference type="EMBL" id="BAAFRS010000328">
    <property type="protein sequence ID" value="GAB1227241.1"/>
    <property type="molecule type" value="Genomic_DNA"/>
</dbReference>
<evidence type="ECO:0000259" key="8">
    <source>
        <dbReference type="PROSITE" id="PS51314"/>
    </source>
</evidence>
<comment type="subcellular location">
    <subcellularLocation>
        <location evidence="1">Endosome</location>
    </subcellularLocation>
</comment>
<dbReference type="InterPro" id="IPR029012">
    <property type="entry name" value="Helix_hairpin_bin_sf"/>
</dbReference>
<dbReference type="Proteomes" id="UP001628156">
    <property type="component" value="Unassembled WGS sequence"/>
</dbReference>
<protein>
    <recommendedName>
        <fullName evidence="8">VPS37 C-terminal domain-containing protein</fullName>
    </recommendedName>
</protein>
<gene>
    <name evidence="9" type="ORF">ENUP19_0328G0035</name>
</gene>
<evidence type="ECO:0000256" key="3">
    <source>
        <dbReference type="ARBA" id="ARBA00022448"/>
    </source>
</evidence>
<evidence type="ECO:0000256" key="1">
    <source>
        <dbReference type="ARBA" id="ARBA00004177"/>
    </source>
</evidence>
<evidence type="ECO:0000256" key="4">
    <source>
        <dbReference type="ARBA" id="ARBA00022753"/>
    </source>
</evidence>
<organism evidence="9 10">
    <name type="scientific">Entamoeba nuttalli</name>
    <dbReference type="NCBI Taxonomy" id="412467"/>
    <lineage>
        <taxon>Eukaryota</taxon>
        <taxon>Amoebozoa</taxon>
        <taxon>Evosea</taxon>
        <taxon>Archamoebae</taxon>
        <taxon>Mastigamoebida</taxon>
        <taxon>Entamoebidae</taxon>
        <taxon>Entamoeba</taxon>
    </lineage>
</organism>
<evidence type="ECO:0000313" key="10">
    <source>
        <dbReference type="Proteomes" id="UP001628156"/>
    </source>
</evidence>
<feature type="domain" description="VPS37 C-terminal" evidence="8">
    <location>
        <begin position="23"/>
        <end position="94"/>
    </location>
</feature>
<keyword evidence="4" id="KW-0967">Endosome</keyword>
<dbReference type="SUPFAM" id="SSF158553">
    <property type="entry name" value="TAFH domain-like"/>
    <property type="match status" value="1"/>
</dbReference>
<evidence type="ECO:0000256" key="7">
    <source>
        <dbReference type="SAM" id="Coils"/>
    </source>
</evidence>
<keyword evidence="7" id="KW-0175">Coiled coil</keyword>
<evidence type="ECO:0000256" key="6">
    <source>
        <dbReference type="PROSITE-ProRule" id="PRU00646"/>
    </source>
</evidence>
<evidence type="ECO:0000313" key="9">
    <source>
        <dbReference type="EMBL" id="GAB1227241.1"/>
    </source>
</evidence>
<dbReference type="PROSITE" id="PS51314">
    <property type="entry name" value="VPS37_C"/>
    <property type="match status" value="1"/>
</dbReference>
<keyword evidence="10" id="KW-1185">Reference proteome</keyword>
<keyword evidence="3 6" id="KW-0813">Transport</keyword>
<keyword evidence="5 6" id="KW-0653">Protein transport</keyword>
<comment type="similarity">
    <text evidence="2">Belongs to the VPS37 family.</text>
</comment>
<name>A0ABQ0DWL2_9EUKA</name>
<reference evidence="9 10" key="1">
    <citation type="journal article" date="2019" name="PLoS Negl. Trop. Dis.">
        <title>Whole genome sequencing of Entamoeba nuttalli reveals mammalian host-related molecular signatures and a novel octapeptide-repeat surface protein.</title>
        <authorList>
            <person name="Tanaka M."/>
            <person name="Makiuchi T."/>
            <person name="Komiyama T."/>
            <person name="Shiina T."/>
            <person name="Osaki K."/>
            <person name="Tachibana H."/>
        </authorList>
    </citation>
    <scope>NUCLEOTIDE SEQUENCE [LARGE SCALE GENOMIC DNA]</scope>
    <source>
        <strain evidence="9 10">P19-061405</strain>
    </source>
</reference>
<feature type="coiled-coil region" evidence="7">
    <location>
        <begin position="9"/>
        <end position="63"/>
    </location>
</feature>
<dbReference type="InterPro" id="IPR037249">
    <property type="entry name" value="TAFH/NHR1_dom_sf"/>
</dbReference>
<dbReference type="Pfam" id="PF07200">
    <property type="entry name" value="Mod_r"/>
    <property type="match status" value="1"/>
</dbReference>